<protein>
    <submittedName>
        <fullName evidence="1">Uncharacterized protein</fullName>
    </submittedName>
</protein>
<dbReference type="Proteomes" id="UP000703269">
    <property type="component" value="Unassembled WGS sequence"/>
</dbReference>
<organism evidence="1 2">
    <name type="scientific">Phanerochaete sordida</name>
    <dbReference type="NCBI Taxonomy" id="48140"/>
    <lineage>
        <taxon>Eukaryota</taxon>
        <taxon>Fungi</taxon>
        <taxon>Dikarya</taxon>
        <taxon>Basidiomycota</taxon>
        <taxon>Agaricomycotina</taxon>
        <taxon>Agaricomycetes</taxon>
        <taxon>Polyporales</taxon>
        <taxon>Phanerochaetaceae</taxon>
        <taxon>Phanerochaete</taxon>
    </lineage>
</organism>
<accession>A0A9P3LG90</accession>
<gene>
    <name evidence="1" type="ORF">PsYK624_096670</name>
</gene>
<name>A0A9P3LG90_9APHY</name>
<keyword evidence="2" id="KW-1185">Reference proteome</keyword>
<evidence type="ECO:0000313" key="1">
    <source>
        <dbReference type="EMBL" id="GJE93508.1"/>
    </source>
</evidence>
<proteinExistence type="predicted"/>
<evidence type="ECO:0000313" key="2">
    <source>
        <dbReference type="Proteomes" id="UP000703269"/>
    </source>
</evidence>
<comment type="caution">
    <text evidence="1">The sequence shown here is derived from an EMBL/GenBank/DDBJ whole genome shotgun (WGS) entry which is preliminary data.</text>
</comment>
<reference evidence="1 2" key="1">
    <citation type="submission" date="2021-08" db="EMBL/GenBank/DDBJ databases">
        <title>Draft Genome Sequence of Phanerochaete sordida strain YK-624.</title>
        <authorList>
            <person name="Mori T."/>
            <person name="Dohra H."/>
            <person name="Suzuki T."/>
            <person name="Kawagishi H."/>
            <person name="Hirai H."/>
        </authorList>
    </citation>
    <scope>NUCLEOTIDE SEQUENCE [LARGE SCALE GENOMIC DNA]</scope>
    <source>
        <strain evidence="1 2">YK-624</strain>
    </source>
</reference>
<dbReference type="EMBL" id="BPQB01000033">
    <property type="protein sequence ID" value="GJE93508.1"/>
    <property type="molecule type" value="Genomic_DNA"/>
</dbReference>
<dbReference type="AlphaFoldDB" id="A0A9P3LG90"/>
<sequence>MSKSRSRLRKGPLKLCISSNHANLSSRGPANISRSVNMAVAVVDDVPGRRVQTTDWAILNSVDVVSRLVSNDQLSSSV</sequence>